<sequence>WSLYDHQLLQVVEMHIFNNPAALLRLLPPKLPQPFTNKLLAKAAKVRLNLAQRITYTLVRCGIVERIGKEGRANLYQFAAGDG</sequence>
<accession>A0A3B0VI40</accession>
<name>A0A3B0VI40_9ZZZZ</name>
<protein>
    <submittedName>
        <fullName evidence="1">Uncharacterized protein</fullName>
    </submittedName>
</protein>
<feature type="non-terminal residue" evidence="1">
    <location>
        <position position="1"/>
    </location>
</feature>
<gene>
    <name evidence="1" type="ORF">MNBD_CHLOROFLEXI01-5255</name>
</gene>
<dbReference type="AlphaFoldDB" id="A0A3B0VI40"/>
<evidence type="ECO:0000313" key="1">
    <source>
        <dbReference type="EMBL" id="VAW31344.1"/>
    </source>
</evidence>
<proteinExistence type="predicted"/>
<dbReference type="EMBL" id="UOEU01000203">
    <property type="protein sequence ID" value="VAW31344.1"/>
    <property type="molecule type" value="Genomic_DNA"/>
</dbReference>
<reference evidence="1" key="1">
    <citation type="submission" date="2018-06" db="EMBL/GenBank/DDBJ databases">
        <authorList>
            <person name="Zhirakovskaya E."/>
        </authorList>
    </citation>
    <scope>NUCLEOTIDE SEQUENCE</scope>
</reference>
<organism evidence="1">
    <name type="scientific">hydrothermal vent metagenome</name>
    <dbReference type="NCBI Taxonomy" id="652676"/>
    <lineage>
        <taxon>unclassified sequences</taxon>
        <taxon>metagenomes</taxon>
        <taxon>ecological metagenomes</taxon>
    </lineage>
</organism>